<dbReference type="Gene3D" id="2.60.40.10">
    <property type="entry name" value="Immunoglobulins"/>
    <property type="match status" value="1"/>
</dbReference>
<evidence type="ECO:0008006" key="3">
    <source>
        <dbReference type="Google" id="ProtNLM"/>
    </source>
</evidence>
<gene>
    <name evidence="2" type="ORF">L596_015138</name>
</gene>
<name>A0A4U5NFD3_STECR</name>
<reference evidence="2" key="2">
    <citation type="journal article" date="2015" name="Genome Biol.">
        <title>Comparative genomics of Steinernema reveals deeply conserved gene regulatory networks.</title>
        <authorList>
            <person name="Dillman A.R."/>
            <person name="Macchietto M."/>
            <person name="Porter C.F."/>
            <person name="Rogers A."/>
            <person name="Williams B."/>
            <person name="Antoshechkin I."/>
            <person name="Lee M.M."/>
            <person name="Goodwin Z."/>
            <person name="Lu X."/>
            <person name="Lewis E.E."/>
            <person name="Goodrich-Blair H."/>
            <person name="Stock S.P."/>
            <person name="Adams B.J."/>
            <person name="Sternberg P.W."/>
            <person name="Mortazavi A."/>
        </authorList>
    </citation>
    <scope>NUCLEOTIDE SEQUENCE [LARGE SCALE GENOMIC DNA]</scope>
    <source>
        <strain evidence="2">ALL</strain>
    </source>
</reference>
<evidence type="ECO:0000256" key="1">
    <source>
        <dbReference type="SAM" id="SignalP"/>
    </source>
</evidence>
<reference evidence="2" key="3">
    <citation type="journal article" date="2019" name="G3 (Bethesda)">
        <title>Hybrid Assembly of the Genome of the Entomopathogenic Nematode Steinernema carpocapsae Identifies the X-Chromosome.</title>
        <authorList>
            <person name="Serra L."/>
            <person name="Macchietto M."/>
            <person name="Macias-Munoz A."/>
            <person name="McGill C.J."/>
            <person name="Rodriguez I.M."/>
            <person name="Rodriguez B."/>
            <person name="Murad R."/>
            <person name="Mortazavi A."/>
        </authorList>
    </citation>
    <scope>NUCLEOTIDE SEQUENCE</scope>
    <source>
        <strain evidence="2">ALL</strain>
    </source>
</reference>
<organism evidence="2">
    <name type="scientific">Steinernema carpocapsae</name>
    <name type="common">Entomopathogenic nematode</name>
    <dbReference type="NCBI Taxonomy" id="34508"/>
    <lineage>
        <taxon>Eukaryota</taxon>
        <taxon>Metazoa</taxon>
        <taxon>Ecdysozoa</taxon>
        <taxon>Nematoda</taxon>
        <taxon>Chromadorea</taxon>
        <taxon>Rhabditida</taxon>
        <taxon>Tylenchina</taxon>
        <taxon>Panagrolaimomorpha</taxon>
        <taxon>Strongyloidoidea</taxon>
        <taxon>Steinernematidae</taxon>
        <taxon>Steinernema</taxon>
    </lineage>
</organism>
<dbReference type="EMBL" id="AZBU02000004">
    <property type="protein sequence ID" value="TKR81231.1"/>
    <property type="molecule type" value="Genomic_DNA"/>
</dbReference>
<dbReference type="InterPro" id="IPR013783">
    <property type="entry name" value="Ig-like_fold"/>
</dbReference>
<evidence type="ECO:0000313" key="2">
    <source>
        <dbReference type="EMBL" id="TKR81231.1"/>
    </source>
</evidence>
<reference evidence="2" key="1">
    <citation type="submission" date="2013-11" db="EMBL/GenBank/DDBJ databases">
        <authorList>
            <person name="Sternberg P."/>
            <person name="Dillman A."/>
            <person name="Macchietto M."/>
        </authorList>
    </citation>
    <scope>NUCLEOTIDE SEQUENCE</scope>
    <source>
        <strain evidence="2">ALL</strain>
    </source>
</reference>
<comment type="caution">
    <text evidence="2">The sequence shown here is derived from an EMBL/GenBank/DDBJ whole genome shotgun (WGS) entry which is preliminary data.</text>
</comment>
<sequence>MMLGALVLLLVLVDPTEANPKIVKVTEGQTVCLDTKVSVSGDASPVSWTRRGTWNDGERYIFRCPFLAEHFKCNVWTDWVKDYEFPKSELFENGTLCMTSVTRSDSGEYFPTYGASKIMSTPHAISILPEKSFRLIVMRNIVPFDITDNIDDSKMRLGRFAPRMHRRMS</sequence>
<protein>
    <recommendedName>
        <fullName evidence="3">Ig-like domain-containing protein</fullName>
    </recommendedName>
</protein>
<dbReference type="AlphaFoldDB" id="A0A4U5NFD3"/>
<dbReference type="SUPFAM" id="SSF48726">
    <property type="entry name" value="Immunoglobulin"/>
    <property type="match status" value="1"/>
</dbReference>
<dbReference type="InterPro" id="IPR036179">
    <property type="entry name" value="Ig-like_dom_sf"/>
</dbReference>
<feature type="chain" id="PRO_5020491719" description="Ig-like domain-containing protein" evidence="1">
    <location>
        <begin position="19"/>
        <end position="169"/>
    </location>
</feature>
<proteinExistence type="predicted"/>
<accession>A0A4U5NFD3</accession>
<feature type="signal peptide" evidence="1">
    <location>
        <begin position="1"/>
        <end position="18"/>
    </location>
</feature>
<keyword evidence="1" id="KW-0732">Signal</keyword>